<dbReference type="PANTHER" id="PTHR43500:SF1">
    <property type="entry name" value="CYSTATHIONINE BETA-LYASE-RELATED"/>
    <property type="match status" value="1"/>
</dbReference>
<keyword evidence="3 6" id="KW-0663">Pyridoxal phosphate</keyword>
<gene>
    <name evidence="8" type="ORF">HF327_015065</name>
</gene>
<sequence length="407" mass="44255">MTQADQKLSTHLIHHPYKPPADFEGPLTAVHKASTVYFENVQAMRDRRWLDKSSYTYGLHGTPTTYTLEERLASLEGGLQCLLVPSGLAAIATVSLALLKTGDEVLVPDNAYGPNKTLTEGELAHFGITHQYFDPMNMEDLAAKITPATKLVWLEAPGSVTMEFPDLIAQVRLCREKGVTTVLDNTWGAGLAFRPFDLLGDGSLGVDVTAHALTKYPSGGGDVLMGSIITRNQPQHMRIKLAHMRMGLGVSGNDAESVLRSLPSIGLRYHAQDRAARQLAQWLATQNAVAQVLHPAMPDAPGHAHWKQLCAQGQNAEGVAAGLFSVVIDERFDQVAVDRFCDSLRLFKLGYSWGGPVSLVVPYELPEMRSRATPHIKPGTVVRFAIGLEDTADLQVDLAQALTKAFG</sequence>
<comment type="catalytic activity">
    <reaction evidence="5">
        <text>L,L-cystathionine + H2O = L-homocysteine + pyruvate + NH4(+)</text>
        <dbReference type="Rhea" id="RHEA:13965"/>
        <dbReference type="ChEBI" id="CHEBI:15361"/>
        <dbReference type="ChEBI" id="CHEBI:15377"/>
        <dbReference type="ChEBI" id="CHEBI:28938"/>
        <dbReference type="ChEBI" id="CHEBI:58161"/>
        <dbReference type="ChEBI" id="CHEBI:58199"/>
    </reaction>
</comment>
<dbReference type="AlphaFoldDB" id="A0A843B4W3"/>
<dbReference type="InterPro" id="IPR015422">
    <property type="entry name" value="PyrdxlP-dep_Trfase_small"/>
</dbReference>
<dbReference type="Gene3D" id="3.40.640.10">
    <property type="entry name" value="Type I PLP-dependent aspartate aminotransferase-like (Major domain)"/>
    <property type="match status" value="1"/>
</dbReference>
<accession>A0A843B4W3</accession>
<evidence type="ECO:0000256" key="2">
    <source>
        <dbReference type="ARBA" id="ARBA00009077"/>
    </source>
</evidence>
<evidence type="ECO:0000256" key="1">
    <source>
        <dbReference type="ARBA" id="ARBA00001933"/>
    </source>
</evidence>
<dbReference type="GO" id="GO:0016740">
    <property type="term" value="F:transferase activity"/>
    <property type="evidence" value="ECO:0007669"/>
    <property type="project" value="UniProtKB-KW"/>
</dbReference>
<dbReference type="RefSeq" id="WP_198460950.1">
    <property type="nucleotide sequence ID" value="NZ_JABBCQ020000013.1"/>
</dbReference>
<evidence type="ECO:0000256" key="6">
    <source>
        <dbReference type="PIRSR" id="PIRSR001434-2"/>
    </source>
</evidence>
<reference evidence="8" key="1">
    <citation type="submission" date="2020-12" db="EMBL/GenBank/DDBJ databases">
        <title>Comamonas sp. nov., isolated from stream water.</title>
        <authorList>
            <person name="Park K.-H."/>
        </authorList>
    </citation>
    <scope>NUCLEOTIDE SEQUENCE</scope>
    <source>
        <strain evidence="8">EJ-4</strain>
    </source>
</reference>
<name>A0A843B4W3_9BURK</name>
<dbReference type="EMBL" id="JABBCQ020000013">
    <property type="protein sequence ID" value="MBI1625821.1"/>
    <property type="molecule type" value="Genomic_DNA"/>
</dbReference>
<dbReference type="PANTHER" id="PTHR43500">
    <property type="entry name" value="CYSTATHIONINE BETA-LYASE-RELATED"/>
    <property type="match status" value="1"/>
</dbReference>
<evidence type="ECO:0000256" key="4">
    <source>
        <dbReference type="ARBA" id="ARBA00023239"/>
    </source>
</evidence>
<dbReference type="GO" id="GO:0019450">
    <property type="term" value="P:L-cysteine catabolic process to pyruvate"/>
    <property type="evidence" value="ECO:0007669"/>
    <property type="project" value="TreeGrafter"/>
</dbReference>
<comment type="caution">
    <text evidence="8">The sequence shown here is derived from an EMBL/GenBank/DDBJ whole genome shotgun (WGS) entry which is preliminary data.</text>
</comment>
<dbReference type="PIRSF" id="PIRSF001434">
    <property type="entry name" value="CGS"/>
    <property type="match status" value="1"/>
</dbReference>
<dbReference type="GO" id="GO:0030170">
    <property type="term" value="F:pyridoxal phosphate binding"/>
    <property type="evidence" value="ECO:0007669"/>
    <property type="project" value="InterPro"/>
</dbReference>
<evidence type="ECO:0000313" key="9">
    <source>
        <dbReference type="Proteomes" id="UP000530032"/>
    </source>
</evidence>
<dbReference type="Pfam" id="PF01053">
    <property type="entry name" value="Cys_Met_Meta_PP"/>
    <property type="match status" value="1"/>
</dbReference>
<dbReference type="InterPro" id="IPR015424">
    <property type="entry name" value="PyrdxlP-dep_Trfase"/>
</dbReference>
<evidence type="ECO:0000256" key="3">
    <source>
        <dbReference type="ARBA" id="ARBA00022898"/>
    </source>
</evidence>
<keyword evidence="8" id="KW-0808">Transferase</keyword>
<dbReference type="InterPro" id="IPR015421">
    <property type="entry name" value="PyrdxlP-dep_Trfase_major"/>
</dbReference>
<dbReference type="GO" id="GO:0019346">
    <property type="term" value="P:transsulfuration"/>
    <property type="evidence" value="ECO:0007669"/>
    <property type="project" value="InterPro"/>
</dbReference>
<keyword evidence="9" id="KW-1185">Reference proteome</keyword>
<dbReference type="GO" id="GO:0047804">
    <property type="term" value="F:cysteine-S-conjugate beta-lyase activity"/>
    <property type="evidence" value="ECO:0007669"/>
    <property type="project" value="InterPro"/>
</dbReference>
<dbReference type="Proteomes" id="UP000530032">
    <property type="component" value="Unassembled WGS sequence"/>
</dbReference>
<dbReference type="Gene3D" id="3.90.1150.10">
    <property type="entry name" value="Aspartate Aminotransferase, domain 1"/>
    <property type="match status" value="1"/>
</dbReference>
<comment type="similarity">
    <text evidence="2 7">Belongs to the trans-sulfuration enzymes family.</text>
</comment>
<organism evidence="8 9">
    <name type="scientific">Comamonas suwonensis</name>
    <dbReference type="NCBI Taxonomy" id="2606214"/>
    <lineage>
        <taxon>Bacteria</taxon>
        <taxon>Pseudomonadati</taxon>
        <taxon>Pseudomonadota</taxon>
        <taxon>Betaproteobacteria</taxon>
        <taxon>Burkholderiales</taxon>
        <taxon>Comamonadaceae</taxon>
        <taxon>Comamonas</taxon>
    </lineage>
</organism>
<evidence type="ECO:0000256" key="5">
    <source>
        <dbReference type="ARBA" id="ARBA00047517"/>
    </source>
</evidence>
<protein>
    <submittedName>
        <fullName evidence="8">PLP-dependent transferase</fullName>
    </submittedName>
</protein>
<keyword evidence="4" id="KW-0456">Lyase</keyword>
<comment type="cofactor">
    <cofactor evidence="1 7">
        <name>pyridoxal 5'-phosphate</name>
        <dbReference type="ChEBI" id="CHEBI:597326"/>
    </cofactor>
</comment>
<evidence type="ECO:0000313" key="8">
    <source>
        <dbReference type="EMBL" id="MBI1625821.1"/>
    </source>
</evidence>
<dbReference type="SUPFAM" id="SSF53383">
    <property type="entry name" value="PLP-dependent transferases"/>
    <property type="match status" value="1"/>
</dbReference>
<evidence type="ECO:0000256" key="7">
    <source>
        <dbReference type="RuleBase" id="RU362118"/>
    </source>
</evidence>
<dbReference type="InterPro" id="IPR000277">
    <property type="entry name" value="Cys/Met-Metab_PyrdxlP-dep_enz"/>
</dbReference>
<dbReference type="InterPro" id="IPR006233">
    <property type="entry name" value="Cys_b_lyase_bac"/>
</dbReference>
<proteinExistence type="inferred from homology"/>
<feature type="modified residue" description="N6-(pyridoxal phosphate)lysine" evidence="6">
    <location>
        <position position="215"/>
    </location>
</feature>